<sequence length="390" mass="44603">MNKQILQIGNTLECALPAERARLVRLCASITGDAGSAEDLAQEVLLEAWRHLNTLRDPEKYTQWLNGIARNICLRWFRRQGRDIVRHSVSLHLESEEHEKDLNSLLADDNDLEVTLERKELIELLDRALALLPPETRTVMIQRYVEDTPLSEVAARLGTQPGAVAMRLQRGKLALRRLLLKDLEMQERVEHQEWEETRLWCVLCGQQLLLGQIDPQEGLVRLKCPICCAHPDAVLTASRLPQVLQGIKGYKPALKRLMKWAHAFYSEGLERGSITCTRCGRVGPVSIKMPESARDWLNDLYSPYAPIDASCTHCHVDNWIALDGHVLSHPRGLHFWREHPRMRMLPVREVEAEGRPALVVTLESMKENASFSLLLDRETYRELRSFSEGI</sequence>
<evidence type="ECO:0000256" key="1">
    <source>
        <dbReference type="ARBA" id="ARBA00010641"/>
    </source>
</evidence>
<reference evidence="8" key="1">
    <citation type="submission" date="2020-10" db="EMBL/GenBank/DDBJ databases">
        <title>Taxonomic study of unclassified bacteria belonging to the class Ktedonobacteria.</title>
        <authorList>
            <person name="Yabe S."/>
            <person name="Wang C.M."/>
            <person name="Zheng Y."/>
            <person name="Sakai Y."/>
            <person name="Cavaletti L."/>
            <person name="Monciardini P."/>
            <person name="Donadio S."/>
        </authorList>
    </citation>
    <scope>NUCLEOTIDE SEQUENCE</scope>
    <source>
        <strain evidence="8">SOSP1-1</strain>
    </source>
</reference>
<dbReference type="NCBIfam" id="TIGR02937">
    <property type="entry name" value="sigma70-ECF"/>
    <property type="match status" value="1"/>
</dbReference>
<dbReference type="Gene3D" id="1.10.10.10">
    <property type="entry name" value="Winged helix-like DNA-binding domain superfamily/Winged helix DNA-binding domain"/>
    <property type="match status" value="1"/>
</dbReference>
<evidence type="ECO:0000313" key="8">
    <source>
        <dbReference type="EMBL" id="GHO44631.1"/>
    </source>
</evidence>
<evidence type="ECO:0000256" key="4">
    <source>
        <dbReference type="ARBA" id="ARBA00023125"/>
    </source>
</evidence>
<dbReference type="PANTHER" id="PTHR43133:SF8">
    <property type="entry name" value="RNA POLYMERASE SIGMA FACTOR HI_1459-RELATED"/>
    <property type="match status" value="1"/>
</dbReference>
<dbReference type="Proteomes" id="UP000612362">
    <property type="component" value="Unassembled WGS sequence"/>
</dbReference>
<feature type="domain" description="RNA polymerase sigma factor 70 region 4 type 2" evidence="7">
    <location>
        <begin position="123"/>
        <end position="175"/>
    </location>
</feature>
<dbReference type="GO" id="GO:0016987">
    <property type="term" value="F:sigma factor activity"/>
    <property type="evidence" value="ECO:0007669"/>
    <property type="project" value="UniProtKB-KW"/>
</dbReference>
<evidence type="ECO:0000259" key="6">
    <source>
        <dbReference type="Pfam" id="PF04542"/>
    </source>
</evidence>
<accession>A0A8J3HWP9</accession>
<proteinExistence type="inferred from homology"/>
<gene>
    <name evidence="8" type="ORF">KSX_27940</name>
</gene>
<name>A0A8J3HWP9_9CHLR</name>
<protein>
    <recommendedName>
        <fullName evidence="10">RNA polymerase sigma factor</fullName>
    </recommendedName>
</protein>
<dbReference type="PANTHER" id="PTHR43133">
    <property type="entry name" value="RNA POLYMERASE ECF-TYPE SIGMA FACTO"/>
    <property type="match status" value="1"/>
</dbReference>
<keyword evidence="3" id="KW-0731">Sigma factor</keyword>
<dbReference type="Pfam" id="PF08281">
    <property type="entry name" value="Sigma70_r4_2"/>
    <property type="match status" value="1"/>
</dbReference>
<evidence type="ECO:0000313" key="9">
    <source>
        <dbReference type="Proteomes" id="UP000612362"/>
    </source>
</evidence>
<feature type="domain" description="RNA polymerase sigma-70 region 2" evidence="6">
    <location>
        <begin position="20"/>
        <end position="82"/>
    </location>
</feature>
<dbReference type="InterPro" id="IPR013325">
    <property type="entry name" value="RNA_pol_sigma_r2"/>
</dbReference>
<keyword evidence="2" id="KW-0805">Transcription regulation</keyword>
<dbReference type="SUPFAM" id="SSF88659">
    <property type="entry name" value="Sigma3 and sigma4 domains of RNA polymerase sigma factors"/>
    <property type="match status" value="1"/>
</dbReference>
<evidence type="ECO:0000256" key="3">
    <source>
        <dbReference type="ARBA" id="ARBA00023082"/>
    </source>
</evidence>
<comment type="caution">
    <text evidence="8">The sequence shown here is derived from an EMBL/GenBank/DDBJ whole genome shotgun (WGS) entry which is preliminary data.</text>
</comment>
<dbReference type="InterPro" id="IPR013324">
    <property type="entry name" value="RNA_pol_sigma_r3/r4-like"/>
</dbReference>
<evidence type="ECO:0000256" key="5">
    <source>
        <dbReference type="ARBA" id="ARBA00023163"/>
    </source>
</evidence>
<organism evidence="8 9">
    <name type="scientific">Ktedonospora formicarum</name>
    <dbReference type="NCBI Taxonomy" id="2778364"/>
    <lineage>
        <taxon>Bacteria</taxon>
        <taxon>Bacillati</taxon>
        <taxon>Chloroflexota</taxon>
        <taxon>Ktedonobacteria</taxon>
        <taxon>Ktedonobacterales</taxon>
        <taxon>Ktedonobacteraceae</taxon>
        <taxon>Ktedonospora</taxon>
    </lineage>
</organism>
<dbReference type="AlphaFoldDB" id="A0A8J3HWP9"/>
<dbReference type="SUPFAM" id="SSF88946">
    <property type="entry name" value="Sigma2 domain of RNA polymerase sigma factors"/>
    <property type="match status" value="1"/>
</dbReference>
<dbReference type="InterPro" id="IPR007627">
    <property type="entry name" value="RNA_pol_sigma70_r2"/>
</dbReference>
<dbReference type="GO" id="GO:0006352">
    <property type="term" value="P:DNA-templated transcription initiation"/>
    <property type="evidence" value="ECO:0007669"/>
    <property type="project" value="InterPro"/>
</dbReference>
<dbReference type="Pfam" id="PF04542">
    <property type="entry name" value="Sigma70_r2"/>
    <property type="match status" value="1"/>
</dbReference>
<comment type="similarity">
    <text evidence="1">Belongs to the sigma-70 factor family. ECF subfamily.</text>
</comment>
<keyword evidence="9" id="KW-1185">Reference proteome</keyword>
<dbReference type="EMBL" id="BNJF01000001">
    <property type="protein sequence ID" value="GHO44631.1"/>
    <property type="molecule type" value="Genomic_DNA"/>
</dbReference>
<keyword evidence="4" id="KW-0238">DNA-binding</keyword>
<dbReference type="InterPro" id="IPR014284">
    <property type="entry name" value="RNA_pol_sigma-70_dom"/>
</dbReference>
<dbReference type="InterPro" id="IPR039425">
    <property type="entry name" value="RNA_pol_sigma-70-like"/>
</dbReference>
<evidence type="ECO:0000256" key="2">
    <source>
        <dbReference type="ARBA" id="ARBA00023015"/>
    </source>
</evidence>
<dbReference type="GO" id="GO:0003677">
    <property type="term" value="F:DNA binding"/>
    <property type="evidence" value="ECO:0007669"/>
    <property type="project" value="UniProtKB-KW"/>
</dbReference>
<dbReference type="Gene3D" id="1.10.1740.10">
    <property type="match status" value="1"/>
</dbReference>
<evidence type="ECO:0008006" key="10">
    <source>
        <dbReference type="Google" id="ProtNLM"/>
    </source>
</evidence>
<keyword evidence="5" id="KW-0804">Transcription</keyword>
<dbReference type="InterPro" id="IPR036388">
    <property type="entry name" value="WH-like_DNA-bd_sf"/>
</dbReference>
<dbReference type="InterPro" id="IPR013249">
    <property type="entry name" value="RNA_pol_sigma70_r4_t2"/>
</dbReference>
<evidence type="ECO:0000259" key="7">
    <source>
        <dbReference type="Pfam" id="PF08281"/>
    </source>
</evidence>
<dbReference type="RefSeq" id="WP_220194011.1">
    <property type="nucleotide sequence ID" value="NZ_BNJF01000001.1"/>
</dbReference>